<evidence type="ECO:0000313" key="1">
    <source>
        <dbReference type="EMBL" id="JAD59052.1"/>
    </source>
</evidence>
<name>A0A0A9BIE2_ARUDO</name>
<protein>
    <submittedName>
        <fullName evidence="1">Uncharacterized protein</fullName>
    </submittedName>
</protein>
<accession>A0A0A9BIE2</accession>
<organism evidence="1">
    <name type="scientific">Arundo donax</name>
    <name type="common">Giant reed</name>
    <name type="synonym">Donax arundinaceus</name>
    <dbReference type="NCBI Taxonomy" id="35708"/>
    <lineage>
        <taxon>Eukaryota</taxon>
        <taxon>Viridiplantae</taxon>
        <taxon>Streptophyta</taxon>
        <taxon>Embryophyta</taxon>
        <taxon>Tracheophyta</taxon>
        <taxon>Spermatophyta</taxon>
        <taxon>Magnoliopsida</taxon>
        <taxon>Liliopsida</taxon>
        <taxon>Poales</taxon>
        <taxon>Poaceae</taxon>
        <taxon>PACMAD clade</taxon>
        <taxon>Arundinoideae</taxon>
        <taxon>Arundineae</taxon>
        <taxon>Arundo</taxon>
    </lineage>
</organism>
<reference evidence="1" key="2">
    <citation type="journal article" date="2015" name="Data Brief">
        <title>Shoot transcriptome of the giant reed, Arundo donax.</title>
        <authorList>
            <person name="Barrero R.A."/>
            <person name="Guerrero F.D."/>
            <person name="Moolhuijzen P."/>
            <person name="Goolsby J.A."/>
            <person name="Tidwell J."/>
            <person name="Bellgard S.E."/>
            <person name="Bellgard M.I."/>
        </authorList>
    </citation>
    <scope>NUCLEOTIDE SEQUENCE</scope>
    <source>
        <tissue evidence="1">Shoot tissue taken approximately 20 cm above the soil surface</tissue>
    </source>
</reference>
<dbReference type="AlphaFoldDB" id="A0A0A9BIE2"/>
<dbReference type="EMBL" id="GBRH01238843">
    <property type="protein sequence ID" value="JAD59052.1"/>
    <property type="molecule type" value="Transcribed_RNA"/>
</dbReference>
<proteinExistence type="predicted"/>
<sequence length="30" mass="3448">MFWRNSFGLKGCIELTHARHPKLLFTIGSS</sequence>
<reference evidence="1" key="1">
    <citation type="submission" date="2014-09" db="EMBL/GenBank/DDBJ databases">
        <authorList>
            <person name="Magalhaes I.L.F."/>
            <person name="Oliveira U."/>
            <person name="Santos F.R."/>
            <person name="Vidigal T.H.D.A."/>
            <person name="Brescovit A.D."/>
            <person name="Santos A.J."/>
        </authorList>
    </citation>
    <scope>NUCLEOTIDE SEQUENCE</scope>
    <source>
        <tissue evidence="1">Shoot tissue taken approximately 20 cm above the soil surface</tissue>
    </source>
</reference>